<feature type="compositionally biased region" description="Basic and acidic residues" evidence="2">
    <location>
        <begin position="580"/>
        <end position="597"/>
    </location>
</feature>
<dbReference type="InterPro" id="IPR003117">
    <property type="entry name" value="cAMP_dep_PK_reg_su_I/II_a/b"/>
</dbReference>
<name>A0AA38I568_9CUCU</name>
<sequence>MQMATSIEADNGEMIVKRVSVPIGLEELMEGLTKEVILKKPKDICVFASEYFTNLLNLREKGSLKVPPSKRIQSVTKQISPDTVAKRLKMKSKSVEPVKSLSRQKTIQSDSPTKKPLTAKKIVLGSKEDKNDKTDKTKSFLDKRRARKDSKEDSSSKQRKSSDGQNDKREKKTPYRFERSVSRSTDDSVKTPRNRSESKQKSSGKVNNKVSPRKDDKLNSLNKNTAVNKGSTAIESLEIKNEDAAKVENNVSNNKDEIVEDINKDMEMLENKENEEPSNKVIVGCTMNSDVAVDKTNENMPENICSTPKDVEQITTDENENENYVAPIKQEQIDTDTNHSVDEVDHKADLNAEDKTLDESKELKDEKKSPPSDVEEIINNDSTLNEEKSLTDFSNSEISVHDKDDKKSDEKEDLEREAKVVSEVDASGDKSIEQSSAGDQDVLKVTEKNRENDKTKLIKGESTTNSTEMGMESLENKSLEEEEASKLPETENKNVELDDRNLVTKDFNEAMNTENINHNISPSEMKDNNTETKVSLDDQENKENMHVNHKEITGSFTDTIDKKSEESKEKVKIKNIRAKSLSEERLKLKESNKDRDSKKTKRIKSVDSNKNNLKKMVSQTKTDTTSNEKDKPDGVVAENKTRPKRSLSEDAVKDNTNTEESRGSFDSSKLREEINTVNELNKTTSFKTSYNPYKLRQEIKQASEDSNNNNSSMAKVASEIAAATKIQSTWRAYACRKSIKQIPKDTTNDSKKHEEEAHINVITNSLTKNNEDVDTKEDEEYKIKDDLDGATEKCQDTLKTAADSVTEDVVEEKTENHQNSATVEDNANNNLVENKVLDETAAIIEKSDEASKLKENKEDTGSESKIDDNDKKSTSQESTKSMAEENSPEDKSNNESDVPAESEKTTEEESHKTDKLESIVHMETENEKREDSSDIASQDVKATEGTVSEDNENHDTIASANGVSENVLSTENGKELENNTNADITQEMQNSTADDKDTCINSEDKTSSNRIITEQTTDNKPPVQNHEQQEVVNVPPEKCNQGEQNENSIKKSEETTEDVSANAEDDTIVSDLQQSHSILPNDTNQEKSEETDKKESDTNTNTKIIKGDESKKTLSSSEEQENDKAMEETVTKKVDAALNSENVSKSNINDNEDIVKEDLDKISTDKDNNEDQNNQQTEAKDLPVEKEILSMADAVIKIQATWRGYKTRKQIEDEKLFGDSVEKEIKQKEDLELAKKIDKHAAISKIQAVWRGYKVRKNIKDVNNRLAELQKPTECDEMPSQRELSDEDIFNAATKIQAGVRGYMVRKKRSNVCHLKSITEENTPENKMADEEVIESLQQLQDIPRHSPEVSNKSDDGSQQVKKEELAHTDSDTAEAAMLENLPDNSKEKQMDINSNTENVNNSPEVNKNSNDLMQQAEKDELVQPVSDTAEKCMPENFEMLNNTKSDTANDKLNEKKIYVGSNTKSVDNQITGNEEAKNNEMRNTKEDNKKTENEVKFIAPELNSSTTNKLSNLDTTALIDDTISNSILNKDEVDPVSSIIHDEPGYEDAPTRPVTSNKPQESINNQNIEPVAEKRTANEVNQSVDKAQLNTLNEKNIIKYHESNKTENNKKDEQKFLESQESTTSADSCTTVIFNETETQPAHLSHDECQKIPHDDESQKMSSTAENTGTDTVVQESDNNNEENKEIKISEDLKVDNSINNNTENIHEENVCDSVSQINNDTPTVEPEIEKKITQESETANISAPSLHDTENDNIIKEIHPKENQKHILPQTTETMSKENDKISGIDKNLESSDVQKIEPTDPQLGDDKGDKPGDHDVSVATSNETDTEKKKENNELNENKELENLHANETSCLKKVADADFSDSQAMSGSNSSENEMHASESKTDDSNISSETNLNDTPVKSEIINANKQIQNIIARNSEERNELSDNDRKDSIADNSSADETKTETSLSTSSNSETDKLKSEDSTADISSEKEDEKEPVVKTDKDVLRIHIPLRELSEIKEEDGDAKSSADSVEDLDDESKSSKDYTNSTEDEKQTEKDNKKTQEIKDGDNNVIPHRDLESKMQGEKQAEEENEKTQEIKDADNKIISKRELESKMQDEKQAEEENEKTQEIKDVEHNVIPNRELELKTQDERQTEEHEKTQEIKNAENNATQNISSESKMQDVENCNKDNVKSENLITENDKAQKTQVNDLEGTRKKSASPIISLVHTGEFHDTITVPISVSPPTTSSKEAENQSNVRRSSPQGLVHTGELHDNVLPLSVQLNEAPPAGAEILTSQASESIDTDGQKGAQASNKDASACETQPDNTTSSAASMETEKRNNATTIPKKSMEAEAATKIQAGFRGYQVRKQLKNKISSPGDISNQRRSSRRKSSGRLTESGRIIQKKSKSPSDLEEKSAVKIQAGIRGFLVRRRQKKQKQGKESS</sequence>
<feature type="region of interest" description="Disordered" evidence="2">
    <location>
        <begin position="2353"/>
        <end position="2401"/>
    </location>
</feature>
<organism evidence="4 5">
    <name type="scientific">Zophobas morio</name>
    <dbReference type="NCBI Taxonomy" id="2755281"/>
    <lineage>
        <taxon>Eukaryota</taxon>
        <taxon>Metazoa</taxon>
        <taxon>Ecdysozoa</taxon>
        <taxon>Arthropoda</taxon>
        <taxon>Hexapoda</taxon>
        <taxon>Insecta</taxon>
        <taxon>Pterygota</taxon>
        <taxon>Neoptera</taxon>
        <taxon>Endopterygota</taxon>
        <taxon>Coleoptera</taxon>
        <taxon>Polyphaga</taxon>
        <taxon>Cucujiformia</taxon>
        <taxon>Tenebrionidae</taxon>
        <taxon>Zophobas</taxon>
    </lineage>
</organism>
<dbReference type="PANTHER" id="PTHR10699">
    <property type="entry name" value="NEUROMODULIN"/>
    <property type="match status" value="1"/>
</dbReference>
<feature type="compositionally biased region" description="Basic and acidic residues" evidence="2">
    <location>
        <begin position="1344"/>
        <end position="1371"/>
    </location>
</feature>
<proteinExistence type="predicted"/>
<feature type="compositionally biased region" description="Basic and acidic residues" evidence="2">
    <location>
        <begin position="659"/>
        <end position="673"/>
    </location>
</feature>
<feature type="compositionally biased region" description="Basic and acidic residues" evidence="2">
    <location>
        <begin position="1777"/>
        <end position="1819"/>
    </location>
</feature>
<dbReference type="PROSITE" id="PS50096">
    <property type="entry name" value="IQ"/>
    <property type="match status" value="6"/>
</dbReference>
<feature type="compositionally biased region" description="Polar residues" evidence="2">
    <location>
        <begin position="1554"/>
        <end position="1567"/>
    </location>
</feature>
<feature type="compositionally biased region" description="Polar residues" evidence="2">
    <location>
        <begin position="219"/>
        <end position="229"/>
    </location>
</feature>
<evidence type="ECO:0000259" key="3">
    <source>
        <dbReference type="SMART" id="SM00394"/>
    </source>
</evidence>
<feature type="compositionally biased region" description="Low complexity" evidence="2">
    <location>
        <begin position="1021"/>
        <end position="1035"/>
    </location>
</feature>
<feature type="compositionally biased region" description="Basic and acidic residues" evidence="2">
    <location>
        <begin position="2034"/>
        <end position="2103"/>
    </location>
</feature>
<feature type="compositionally biased region" description="Basic and acidic residues" evidence="2">
    <location>
        <begin position="2110"/>
        <end position="2149"/>
    </location>
</feature>
<evidence type="ECO:0000313" key="5">
    <source>
        <dbReference type="Proteomes" id="UP001168821"/>
    </source>
</evidence>
<accession>A0AA38I568</accession>
<dbReference type="EMBL" id="JALNTZ010000006">
    <property type="protein sequence ID" value="KAJ3648919.1"/>
    <property type="molecule type" value="Genomic_DNA"/>
</dbReference>
<dbReference type="SMART" id="SM00015">
    <property type="entry name" value="IQ"/>
    <property type="match status" value="6"/>
</dbReference>
<feature type="compositionally biased region" description="Polar residues" evidence="2">
    <location>
        <begin position="1661"/>
        <end position="1676"/>
    </location>
</feature>
<feature type="compositionally biased region" description="Polar residues" evidence="2">
    <location>
        <begin position="1070"/>
        <end position="1083"/>
    </location>
</feature>
<feature type="compositionally biased region" description="Basic and acidic residues" evidence="2">
    <location>
        <begin position="524"/>
        <end position="552"/>
    </location>
</feature>
<feature type="compositionally biased region" description="Polar residues" evidence="2">
    <location>
        <begin position="2150"/>
        <end position="2162"/>
    </location>
</feature>
<feature type="compositionally biased region" description="Polar residues" evidence="2">
    <location>
        <begin position="101"/>
        <end position="111"/>
    </location>
</feature>
<feature type="compositionally biased region" description="Basic and acidic residues" evidence="2">
    <location>
        <begin position="474"/>
        <end position="508"/>
    </location>
</feature>
<gene>
    <name evidence="4" type="ORF">Zmor_020687</name>
</gene>
<feature type="compositionally biased region" description="Basic and acidic residues" evidence="2">
    <location>
        <begin position="1122"/>
        <end position="1135"/>
    </location>
</feature>
<feature type="compositionally biased region" description="Low complexity" evidence="2">
    <location>
        <begin position="1906"/>
        <end position="1919"/>
    </location>
</feature>
<feature type="region of interest" description="Disordered" evidence="2">
    <location>
        <begin position="2280"/>
        <end position="2334"/>
    </location>
</feature>
<feature type="compositionally biased region" description="Polar residues" evidence="2">
    <location>
        <begin position="201"/>
        <end position="210"/>
    </location>
</feature>
<feature type="region of interest" description="Disordered" evidence="2">
    <location>
        <begin position="2220"/>
        <end position="2253"/>
    </location>
</feature>
<dbReference type="Proteomes" id="UP001168821">
    <property type="component" value="Unassembled WGS sequence"/>
</dbReference>
<dbReference type="InterPro" id="IPR000048">
    <property type="entry name" value="IQ_motif_EF-hand-BS"/>
</dbReference>
<feature type="compositionally biased region" description="Polar residues" evidence="2">
    <location>
        <begin position="978"/>
        <end position="992"/>
    </location>
</feature>
<feature type="compositionally biased region" description="Polar residues" evidence="2">
    <location>
        <begin position="1139"/>
        <end position="1149"/>
    </location>
</feature>
<feature type="compositionally biased region" description="Polar residues" evidence="2">
    <location>
        <begin position="817"/>
        <end position="832"/>
    </location>
</feature>
<dbReference type="Gene3D" id="1.20.5.190">
    <property type="match status" value="2"/>
</dbReference>
<feature type="compositionally biased region" description="Low complexity" evidence="2">
    <location>
        <begin position="1948"/>
        <end position="1957"/>
    </location>
</feature>
<feature type="region of interest" description="Disordered" evidence="2">
    <location>
        <begin position="1654"/>
        <end position="1686"/>
    </location>
</feature>
<feature type="compositionally biased region" description="Basic and acidic residues" evidence="2">
    <location>
        <begin position="1153"/>
        <end position="1169"/>
    </location>
</feature>
<feature type="compositionally biased region" description="Polar residues" evidence="2">
    <location>
        <begin position="1864"/>
        <end position="1876"/>
    </location>
</feature>
<keyword evidence="1" id="KW-0175">Coiled coil</keyword>
<comment type="caution">
    <text evidence="4">The sequence shown here is derived from an EMBL/GenBank/DDBJ whole genome shotgun (WGS) entry which is preliminary data.</text>
</comment>
<dbReference type="CDD" id="cd12100">
    <property type="entry name" value="DD_CABYR_SP17"/>
    <property type="match status" value="1"/>
</dbReference>
<evidence type="ECO:0000256" key="1">
    <source>
        <dbReference type="SAM" id="Coils"/>
    </source>
</evidence>
<keyword evidence="5" id="KW-1185">Reference proteome</keyword>
<feature type="domain" description="RIIa" evidence="3">
    <location>
        <begin position="23"/>
        <end position="60"/>
    </location>
</feature>
<feature type="region of interest" description="Disordered" evidence="2">
    <location>
        <begin position="296"/>
        <end position="673"/>
    </location>
</feature>
<feature type="compositionally biased region" description="Basic and acidic residues" evidence="2">
    <location>
        <begin position="399"/>
        <end position="432"/>
    </location>
</feature>
<dbReference type="GO" id="GO:0005516">
    <property type="term" value="F:calmodulin binding"/>
    <property type="evidence" value="ECO:0007669"/>
    <property type="project" value="TreeGrafter"/>
</dbReference>
<feature type="compositionally biased region" description="Basic and acidic residues" evidence="2">
    <location>
        <begin position="2392"/>
        <end position="2401"/>
    </location>
</feature>
<dbReference type="SMART" id="SM00394">
    <property type="entry name" value="RIIa"/>
    <property type="match status" value="1"/>
</dbReference>
<protein>
    <recommendedName>
        <fullName evidence="3">RIIa domain-containing protein</fullName>
    </recommendedName>
</protein>
<feature type="region of interest" description="Disordered" evidence="2">
    <location>
        <begin position="798"/>
        <end position="1182"/>
    </location>
</feature>
<feature type="compositionally biased region" description="Basic and acidic residues" evidence="2">
    <location>
        <begin position="1877"/>
        <end position="1888"/>
    </location>
</feature>
<feature type="region of interest" description="Disordered" evidence="2">
    <location>
        <begin position="1759"/>
        <end position="2201"/>
    </location>
</feature>
<dbReference type="InterPro" id="IPR047579">
    <property type="entry name" value="DD_CABYR_SP17"/>
</dbReference>
<feature type="region of interest" description="Disordered" evidence="2">
    <location>
        <begin position="1602"/>
        <end position="1626"/>
    </location>
</feature>
<feature type="compositionally biased region" description="Basic and acidic residues" evidence="2">
    <location>
        <begin position="2163"/>
        <end position="2176"/>
    </location>
</feature>
<feature type="compositionally biased region" description="Basic and acidic residues" evidence="2">
    <location>
        <begin position="441"/>
        <end position="459"/>
    </location>
</feature>
<feature type="compositionally biased region" description="Polar residues" evidence="2">
    <location>
        <begin position="2237"/>
        <end position="2247"/>
    </location>
</feature>
<dbReference type="Gene3D" id="1.20.890.10">
    <property type="entry name" value="cAMP-dependent protein kinase regulatory subunit, dimerization-anchoring domain"/>
    <property type="match status" value="1"/>
</dbReference>
<feature type="compositionally biased region" description="Polar residues" evidence="2">
    <location>
        <begin position="606"/>
        <end position="625"/>
    </location>
</feature>
<feature type="compositionally biased region" description="Basic and acidic residues" evidence="2">
    <location>
        <begin position="1828"/>
        <end position="1848"/>
    </location>
</feature>
<feature type="compositionally biased region" description="Polar residues" evidence="2">
    <location>
        <begin position="1008"/>
        <end position="1019"/>
    </location>
</feature>
<feature type="compositionally biased region" description="Polar residues" evidence="2">
    <location>
        <begin position="2293"/>
        <end position="2316"/>
    </location>
</feature>
<dbReference type="PANTHER" id="PTHR10699:SF11">
    <property type="entry name" value="IGLOO, ISOFORM A"/>
    <property type="match status" value="1"/>
</dbReference>
<evidence type="ECO:0000256" key="2">
    <source>
        <dbReference type="SAM" id="MobiDB-lite"/>
    </source>
</evidence>
<feature type="compositionally biased region" description="Basic and acidic residues" evidence="2">
    <location>
        <begin position="993"/>
        <end position="1007"/>
    </location>
</feature>
<feature type="compositionally biased region" description="Basic and acidic residues" evidence="2">
    <location>
        <begin position="559"/>
        <end position="572"/>
    </location>
</feature>
<feature type="compositionally biased region" description="Basic and acidic residues" evidence="2">
    <location>
        <begin position="901"/>
        <end position="932"/>
    </location>
</feature>
<dbReference type="CDD" id="cd23767">
    <property type="entry name" value="IQCD"/>
    <property type="match status" value="4"/>
</dbReference>
<feature type="region of interest" description="Disordered" evidence="2">
    <location>
        <begin position="1344"/>
        <end position="1409"/>
    </location>
</feature>
<dbReference type="Pfam" id="PF00612">
    <property type="entry name" value="IQ"/>
    <property type="match status" value="6"/>
</dbReference>
<feature type="compositionally biased region" description="Polar residues" evidence="2">
    <location>
        <begin position="1392"/>
        <end position="1409"/>
    </location>
</feature>
<reference evidence="4" key="1">
    <citation type="journal article" date="2023" name="G3 (Bethesda)">
        <title>Whole genome assemblies of Zophobas morio and Tenebrio molitor.</title>
        <authorList>
            <person name="Kaur S."/>
            <person name="Stinson S.A."/>
            <person name="diCenzo G.C."/>
        </authorList>
    </citation>
    <scope>NUCLEOTIDE SEQUENCE</scope>
    <source>
        <strain evidence="4">QUZm001</strain>
    </source>
</reference>
<feature type="compositionally biased region" description="Basic and acidic residues" evidence="2">
    <location>
        <begin position="336"/>
        <end position="370"/>
    </location>
</feature>
<feature type="coiled-coil region" evidence="1">
    <location>
        <begin position="237"/>
        <end position="275"/>
    </location>
</feature>
<evidence type="ECO:0000313" key="4">
    <source>
        <dbReference type="EMBL" id="KAJ3648919.1"/>
    </source>
</evidence>
<feature type="compositionally biased region" description="Basic and acidic residues" evidence="2">
    <location>
        <begin position="1958"/>
        <end position="2002"/>
    </location>
</feature>
<feature type="compositionally biased region" description="Basic and acidic residues" evidence="2">
    <location>
        <begin position="1920"/>
        <end position="1936"/>
    </location>
</feature>
<feature type="compositionally biased region" description="Polar residues" evidence="2">
    <location>
        <begin position="956"/>
        <end position="971"/>
    </location>
</feature>
<feature type="compositionally biased region" description="Basic and acidic residues" evidence="2">
    <location>
        <begin position="845"/>
        <end position="874"/>
    </location>
</feature>
<feature type="compositionally biased region" description="Low complexity" evidence="2">
    <location>
        <begin position="2220"/>
        <end position="2232"/>
    </location>
</feature>
<dbReference type="SUPFAM" id="SSF47391">
    <property type="entry name" value="Dimerization-anchoring domain of cAMP-dependent PK regulatory subunit"/>
    <property type="match status" value="1"/>
</dbReference>
<feature type="compositionally biased region" description="Polar residues" evidence="2">
    <location>
        <begin position="510"/>
        <end position="522"/>
    </location>
</feature>
<feature type="compositionally biased region" description="Polar residues" evidence="2">
    <location>
        <begin position="1889"/>
        <end position="1901"/>
    </location>
</feature>
<feature type="compositionally biased region" description="Basic and acidic residues" evidence="2">
    <location>
        <begin position="1084"/>
        <end position="1097"/>
    </location>
</feature>
<feature type="region of interest" description="Disordered" evidence="2">
    <location>
        <begin position="88"/>
        <end position="229"/>
    </location>
</feature>
<feature type="compositionally biased region" description="Basic and acidic residues" evidence="2">
    <location>
        <begin position="126"/>
        <end position="200"/>
    </location>
</feature>
<feature type="region of interest" description="Disordered" evidence="2">
    <location>
        <begin position="1543"/>
        <end position="1567"/>
    </location>
</feature>
<feature type="compositionally biased region" description="Basic and acidic residues" evidence="2">
    <location>
        <begin position="1602"/>
        <end position="1619"/>
    </location>
</feature>